<organism evidence="2">
    <name type="scientific">Arion vulgaris</name>
    <dbReference type="NCBI Taxonomy" id="1028688"/>
    <lineage>
        <taxon>Eukaryota</taxon>
        <taxon>Metazoa</taxon>
        <taxon>Spiralia</taxon>
        <taxon>Lophotrochozoa</taxon>
        <taxon>Mollusca</taxon>
        <taxon>Gastropoda</taxon>
        <taxon>Heterobranchia</taxon>
        <taxon>Euthyneura</taxon>
        <taxon>Panpulmonata</taxon>
        <taxon>Eupulmonata</taxon>
        <taxon>Stylommatophora</taxon>
        <taxon>Helicina</taxon>
        <taxon>Arionoidea</taxon>
        <taxon>Arionidae</taxon>
        <taxon>Arion</taxon>
    </lineage>
</organism>
<feature type="compositionally biased region" description="Basic residues" evidence="1">
    <location>
        <begin position="44"/>
        <end position="54"/>
    </location>
</feature>
<feature type="compositionally biased region" description="Basic and acidic residues" evidence="1">
    <location>
        <begin position="130"/>
        <end position="148"/>
    </location>
</feature>
<sequence length="262" mass="29341">SFSQPRQGMLREGSPGSSTSSQTASLTGADRNMGGAEGGPGKLKEHRKKGRRAVTLHGLDREQLLLILSLQMRYLQESDQSTKREGAINNFNYLNNNSVTGGPSNGRGQDNIDPSLFNDQQRRALTPTPRQERLSSSRTTDDDLDYRPAKLARSHTPQPYHFKNPSQYSQNVNNQPPLQSYQFQTYQQHKQQLQLQQSQVAVQKEEEPPTLITYDLRNITKTGPIVYENVPSVASSVSCYNPEGHSSNNSQMLQKITSRVPQ</sequence>
<feature type="non-terminal residue" evidence="2">
    <location>
        <position position="1"/>
    </location>
</feature>
<feature type="compositionally biased region" description="Polar residues" evidence="1">
    <location>
        <begin position="98"/>
        <end position="108"/>
    </location>
</feature>
<feature type="compositionally biased region" description="Polar residues" evidence="1">
    <location>
        <begin position="164"/>
        <end position="175"/>
    </location>
</feature>
<feature type="region of interest" description="Disordered" evidence="1">
    <location>
        <begin position="241"/>
        <end position="262"/>
    </location>
</feature>
<name>A0A0B6XXG3_9EUPU</name>
<feature type="region of interest" description="Disordered" evidence="1">
    <location>
        <begin position="98"/>
        <end position="175"/>
    </location>
</feature>
<accession>A0A0B6XXG3</accession>
<evidence type="ECO:0000313" key="2">
    <source>
        <dbReference type="EMBL" id="CEK48762.1"/>
    </source>
</evidence>
<protein>
    <submittedName>
        <fullName evidence="2">Uncharacterized protein</fullName>
    </submittedName>
</protein>
<dbReference type="EMBL" id="HACG01001897">
    <property type="protein sequence ID" value="CEK48762.1"/>
    <property type="molecule type" value="Transcribed_RNA"/>
</dbReference>
<gene>
    <name evidence="2" type="primary">ORF5116</name>
</gene>
<proteinExistence type="predicted"/>
<feature type="compositionally biased region" description="Low complexity" evidence="1">
    <location>
        <begin position="13"/>
        <end position="28"/>
    </location>
</feature>
<feature type="non-terminal residue" evidence="2">
    <location>
        <position position="262"/>
    </location>
</feature>
<dbReference type="AlphaFoldDB" id="A0A0B6XXG3"/>
<evidence type="ECO:0000256" key="1">
    <source>
        <dbReference type="SAM" id="MobiDB-lite"/>
    </source>
</evidence>
<reference evidence="2" key="1">
    <citation type="submission" date="2014-12" db="EMBL/GenBank/DDBJ databases">
        <title>Insight into the proteome of Arion vulgaris.</title>
        <authorList>
            <person name="Aradska J."/>
            <person name="Bulat T."/>
            <person name="Smidak R."/>
            <person name="Sarate P."/>
            <person name="Gangsoo J."/>
            <person name="Sialana F."/>
            <person name="Bilban M."/>
            <person name="Lubec G."/>
        </authorList>
    </citation>
    <scope>NUCLEOTIDE SEQUENCE</scope>
    <source>
        <tissue evidence="2">Skin</tissue>
    </source>
</reference>
<feature type="region of interest" description="Disordered" evidence="1">
    <location>
        <begin position="1"/>
        <end position="55"/>
    </location>
</feature>